<dbReference type="WBParaSite" id="L893_g18805.t1">
    <property type="protein sequence ID" value="L893_g18805.t1"/>
    <property type="gene ID" value="L893_g18805"/>
</dbReference>
<dbReference type="Proteomes" id="UP000095287">
    <property type="component" value="Unplaced"/>
</dbReference>
<protein>
    <submittedName>
        <fullName evidence="3">Uncharacterized protein</fullName>
    </submittedName>
</protein>
<evidence type="ECO:0000313" key="2">
    <source>
        <dbReference type="Proteomes" id="UP000095287"/>
    </source>
</evidence>
<feature type="region of interest" description="Disordered" evidence="1">
    <location>
        <begin position="189"/>
        <end position="221"/>
    </location>
</feature>
<organism evidence="2 3">
    <name type="scientific">Steinernema glaseri</name>
    <dbReference type="NCBI Taxonomy" id="37863"/>
    <lineage>
        <taxon>Eukaryota</taxon>
        <taxon>Metazoa</taxon>
        <taxon>Ecdysozoa</taxon>
        <taxon>Nematoda</taxon>
        <taxon>Chromadorea</taxon>
        <taxon>Rhabditida</taxon>
        <taxon>Tylenchina</taxon>
        <taxon>Panagrolaimomorpha</taxon>
        <taxon>Strongyloidoidea</taxon>
        <taxon>Steinernematidae</taxon>
        <taxon>Steinernema</taxon>
    </lineage>
</organism>
<sequence>MCEASIPSSGAERLRAVVLEATCRTVIVFPLDIRLRGAICMRRRTADKNANTNKGCLRKVYPAFGSLFRAVFGRMLNSRVYVDADCRLISADCERPALKTAEVCNDCWPTMSSSSSNGPNMGHRHSLTIESTNPLHLLPSNSAIIHRRFSTTGDHAPLTNVKAIFERLPTHLRKEIFNNEKTRSEVLRTHLEMNKTSQDQEEEEEEEKKSEDSASRAESTS</sequence>
<keyword evidence="2" id="KW-1185">Reference proteome</keyword>
<proteinExistence type="predicted"/>
<accession>A0A1I7YQX7</accession>
<dbReference type="AlphaFoldDB" id="A0A1I7YQX7"/>
<reference evidence="3" key="1">
    <citation type="submission" date="2016-11" db="UniProtKB">
        <authorList>
            <consortium name="WormBaseParasite"/>
        </authorList>
    </citation>
    <scope>IDENTIFICATION</scope>
</reference>
<name>A0A1I7YQX7_9BILA</name>
<evidence type="ECO:0000313" key="3">
    <source>
        <dbReference type="WBParaSite" id="L893_g18805.t1"/>
    </source>
</evidence>
<evidence type="ECO:0000256" key="1">
    <source>
        <dbReference type="SAM" id="MobiDB-lite"/>
    </source>
</evidence>